<keyword evidence="2" id="KW-0378">Hydrolase</keyword>
<dbReference type="AlphaFoldDB" id="A0A3M0M950"/>
<dbReference type="InterPro" id="IPR020084">
    <property type="entry name" value="NUDIX_hydrolase_CS"/>
</dbReference>
<evidence type="ECO:0000259" key="4">
    <source>
        <dbReference type="PROSITE" id="PS51462"/>
    </source>
</evidence>
<sequence>MIPRFGIAPEPARQYRRRPGAYALLLREGRVLLTHQDWPEPEFQLPGGGIDPGEGPIAALHREVLEETGWTISTPRRIGIYRRFCYMPDYDLYAEKLCSVWLARPVTRLAAPSEPGHEAHWIPAGQAMELLSDPGSKAAIRQVLRTVQPGPRQPALNSQSSHRSRQGMARTPSPPS</sequence>
<dbReference type="SUPFAM" id="SSF55811">
    <property type="entry name" value="Nudix"/>
    <property type="match status" value="1"/>
</dbReference>
<gene>
    <name evidence="5" type="ORF">C9E81_14280</name>
</gene>
<accession>A0A3M0M950</accession>
<comment type="cofactor">
    <cofactor evidence="1">
        <name>Mg(2+)</name>
        <dbReference type="ChEBI" id="CHEBI:18420"/>
    </cofactor>
</comment>
<protein>
    <submittedName>
        <fullName evidence="5">NUDIX domain-containing protein</fullName>
    </submittedName>
</protein>
<comment type="caution">
    <text evidence="5">The sequence shown here is derived from an EMBL/GenBank/DDBJ whole genome shotgun (WGS) entry which is preliminary data.</text>
</comment>
<dbReference type="PANTHER" id="PTHR21340">
    <property type="entry name" value="DIADENOSINE 5,5-P1,P4-TETRAPHOSPHATE PYROPHOSPHOHYDROLASE MUTT"/>
    <property type="match status" value="1"/>
</dbReference>
<evidence type="ECO:0000256" key="3">
    <source>
        <dbReference type="SAM" id="MobiDB-lite"/>
    </source>
</evidence>
<dbReference type="Pfam" id="PF00293">
    <property type="entry name" value="NUDIX"/>
    <property type="match status" value="1"/>
</dbReference>
<dbReference type="InterPro" id="IPR015797">
    <property type="entry name" value="NUDIX_hydrolase-like_dom_sf"/>
</dbReference>
<dbReference type="InterPro" id="IPR051325">
    <property type="entry name" value="Nudix_hydrolase_domain"/>
</dbReference>
<dbReference type="EMBL" id="QOKZ01000005">
    <property type="protein sequence ID" value="RMC34318.1"/>
    <property type="molecule type" value="Genomic_DNA"/>
</dbReference>
<dbReference type="InterPro" id="IPR000086">
    <property type="entry name" value="NUDIX_hydrolase_dom"/>
</dbReference>
<evidence type="ECO:0000313" key="5">
    <source>
        <dbReference type="EMBL" id="RMC34318.1"/>
    </source>
</evidence>
<dbReference type="GO" id="GO:0004081">
    <property type="term" value="F:bis(5'-nucleosyl)-tetraphosphatase (asymmetrical) activity"/>
    <property type="evidence" value="ECO:0007669"/>
    <property type="project" value="TreeGrafter"/>
</dbReference>
<feature type="region of interest" description="Disordered" evidence="3">
    <location>
        <begin position="146"/>
        <end position="176"/>
    </location>
</feature>
<dbReference type="GO" id="GO:0006754">
    <property type="term" value="P:ATP biosynthetic process"/>
    <property type="evidence" value="ECO:0007669"/>
    <property type="project" value="TreeGrafter"/>
</dbReference>
<proteinExistence type="predicted"/>
<organism evidence="5 6">
    <name type="scientific">Paracoccus alkanivorans</name>
    <dbReference type="NCBI Taxonomy" id="2116655"/>
    <lineage>
        <taxon>Bacteria</taxon>
        <taxon>Pseudomonadati</taxon>
        <taxon>Pseudomonadota</taxon>
        <taxon>Alphaproteobacteria</taxon>
        <taxon>Rhodobacterales</taxon>
        <taxon>Paracoccaceae</taxon>
        <taxon>Paracoccus</taxon>
    </lineage>
</organism>
<keyword evidence="6" id="KW-1185">Reference proteome</keyword>
<dbReference type="CDD" id="cd04684">
    <property type="entry name" value="NUDIX_Hydrolase"/>
    <property type="match status" value="1"/>
</dbReference>
<dbReference type="OrthoDB" id="9816040at2"/>
<evidence type="ECO:0000256" key="1">
    <source>
        <dbReference type="ARBA" id="ARBA00001946"/>
    </source>
</evidence>
<dbReference type="PROSITE" id="PS00893">
    <property type="entry name" value="NUDIX_BOX"/>
    <property type="match status" value="1"/>
</dbReference>
<dbReference type="PANTHER" id="PTHR21340:SF0">
    <property type="entry name" value="BIS(5'-NUCLEOSYL)-TETRAPHOSPHATASE [ASYMMETRICAL]"/>
    <property type="match status" value="1"/>
</dbReference>
<evidence type="ECO:0000256" key="2">
    <source>
        <dbReference type="ARBA" id="ARBA00022801"/>
    </source>
</evidence>
<dbReference type="PROSITE" id="PS51462">
    <property type="entry name" value="NUDIX"/>
    <property type="match status" value="1"/>
</dbReference>
<name>A0A3M0M950_9RHOB</name>
<dbReference type="Gene3D" id="3.90.79.10">
    <property type="entry name" value="Nucleoside Triphosphate Pyrophosphohydrolase"/>
    <property type="match status" value="1"/>
</dbReference>
<reference evidence="5 6" key="1">
    <citation type="submission" date="2018-07" db="EMBL/GenBank/DDBJ databases">
        <authorList>
            <person name="Zhang Y."/>
            <person name="Wang L."/>
            <person name="Ma S."/>
        </authorList>
    </citation>
    <scope>NUCLEOTIDE SEQUENCE [LARGE SCALE GENOMIC DNA]</scope>
    <source>
        <strain evidence="5 6">4-2</strain>
    </source>
</reference>
<dbReference type="GO" id="GO:0006167">
    <property type="term" value="P:AMP biosynthetic process"/>
    <property type="evidence" value="ECO:0007669"/>
    <property type="project" value="TreeGrafter"/>
</dbReference>
<evidence type="ECO:0000313" key="6">
    <source>
        <dbReference type="Proteomes" id="UP000273516"/>
    </source>
</evidence>
<feature type="domain" description="Nudix hydrolase" evidence="4">
    <location>
        <begin position="16"/>
        <end position="144"/>
    </location>
</feature>
<dbReference type="Proteomes" id="UP000273516">
    <property type="component" value="Unassembled WGS sequence"/>
</dbReference>